<protein>
    <recommendedName>
        <fullName evidence="5">Tryptophan synthase beta chain-like PALP domain-containing protein</fullName>
    </recommendedName>
</protein>
<accession>A0A9K3CPV6</accession>
<dbReference type="AlphaFoldDB" id="A0A9K3CPV6"/>
<dbReference type="SUPFAM" id="SSF53686">
    <property type="entry name" value="Tryptophan synthase beta subunit-like PLP-dependent enzymes"/>
    <property type="match status" value="1"/>
</dbReference>
<evidence type="ECO:0000256" key="3">
    <source>
        <dbReference type="ARBA" id="ARBA00023239"/>
    </source>
</evidence>
<dbReference type="GO" id="GO:0004794">
    <property type="term" value="F:threonine deaminase activity"/>
    <property type="evidence" value="ECO:0007669"/>
    <property type="project" value="TreeGrafter"/>
</dbReference>
<evidence type="ECO:0000259" key="5">
    <source>
        <dbReference type="Pfam" id="PF00291"/>
    </source>
</evidence>
<comment type="caution">
    <text evidence="6">The sequence shown here is derived from an EMBL/GenBank/DDBJ whole genome shotgun (WGS) entry which is preliminary data.</text>
</comment>
<keyword evidence="2" id="KW-0663">Pyridoxal phosphate</keyword>
<sequence length="419" mass="44168">GIAETGAKPNHIVAVSAGNHSQGVSLACRKLDIPCTIVCPSIAPPSKLAATQRYGATVVPEGKSFEAALGFGMDLCKKMGGCFLHPFAQCAVIEGQGTVGVRMARENKKMGYGQLDAVLVNVGGGGLISGVALYLEGLAKASSTTRPMIIGVQAKNVAPLEGSVANGGRRKYVNKNQTTLADGCNVKQPGSAIHDIVLDEHVDKYVSVSELQIAAAVAHCLVATRTVAEGAGVLGLAALLYGTVTGLENKRVGVVVCGGNIGMNHLVNCAEFGATALGKACVVSIPLVDRPGELLRFVNEAARCACRVRGVKHGRGAHLSPEMAVVQLELWTNSFRSQIRFLKRLINMGMSPVVESRDAVPKADVVYAEVDALLAAKAGEGEVQRQTLERAFIKQETQRLRREYGDSQPQRPPASRVKL</sequence>
<feature type="domain" description="Tryptophan synthase beta chain-like PALP" evidence="5">
    <location>
        <begin position="6"/>
        <end position="258"/>
    </location>
</feature>
<dbReference type="Gene3D" id="3.40.50.1100">
    <property type="match status" value="2"/>
</dbReference>
<evidence type="ECO:0000256" key="2">
    <source>
        <dbReference type="ARBA" id="ARBA00022898"/>
    </source>
</evidence>
<proteinExistence type="predicted"/>
<dbReference type="OrthoDB" id="4418812at2759"/>
<evidence type="ECO:0000256" key="1">
    <source>
        <dbReference type="ARBA" id="ARBA00001933"/>
    </source>
</evidence>
<dbReference type="EMBL" id="BDIP01000115">
    <property type="protein sequence ID" value="GIQ80165.1"/>
    <property type="molecule type" value="Genomic_DNA"/>
</dbReference>
<feature type="region of interest" description="Disordered" evidence="4">
    <location>
        <begin position="400"/>
        <end position="419"/>
    </location>
</feature>
<dbReference type="InterPro" id="IPR050147">
    <property type="entry name" value="Ser/Thr_Dehydratase"/>
</dbReference>
<feature type="non-terminal residue" evidence="6">
    <location>
        <position position="419"/>
    </location>
</feature>
<comment type="cofactor">
    <cofactor evidence="1">
        <name>pyridoxal 5'-phosphate</name>
        <dbReference type="ChEBI" id="CHEBI:597326"/>
    </cofactor>
</comment>
<dbReference type="GO" id="GO:0006565">
    <property type="term" value="P:L-serine catabolic process"/>
    <property type="evidence" value="ECO:0007669"/>
    <property type="project" value="TreeGrafter"/>
</dbReference>
<dbReference type="GO" id="GO:0003941">
    <property type="term" value="F:L-serine ammonia-lyase activity"/>
    <property type="evidence" value="ECO:0007669"/>
    <property type="project" value="TreeGrafter"/>
</dbReference>
<dbReference type="Pfam" id="PF00291">
    <property type="entry name" value="PALP"/>
    <property type="match status" value="1"/>
</dbReference>
<evidence type="ECO:0000256" key="4">
    <source>
        <dbReference type="SAM" id="MobiDB-lite"/>
    </source>
</evidence>
<organism evidence="6 7">
    <name type="scientific">Kipferlia bialata</name>
    <dbReference type="NCBI Taxonomy" id="797122"/>
    <lineage>
        <taxon>Eukaryota</taxon>
        <taxon>Metamonada</taxon>
        <taxon>Carpediemonas-like organisms</taxon>
        <taxon>Kipferlia</taxon>
    </lineage>
</organism>
<dbReference type="InterPro" id="IPR001926">
    <property type="entry name" value="TrpB-like_PALP"/>
</dbReference>
<evidence type="ECO:0000313" key="7">
    <source>
        <dbReference type="Proteomes" id="UP000265618"/>
    </source>
</evidence>
<dbReference type="GO" id="GO:0009097">
    <property type="term" value="P:isoleucine biosynthetic process"/>
    <property type="evidence" value="ECO:0007669"/>
    <property type="project" value="TreeGrafter"/>
</dbReference>
<dbReference type="GO" id="GO:0006567">
    <property type="term" value="P:L-threonine catabolic process"/>
    <property type="evidence" value="ECO:0007669"/>
    <property type="project" value="TreeGrafter"/>
</dbReference>
<keyword evidence="7" id="KW-1185">Reference proteome</keyword>
<dbReference type="PANTHER" id="PTHR48078">
    <property type="entry name" value="THREONINE DEHYDRATASE, MITOCHONDRIAL-RELATED"/>
    <property type="match status" value="1"/>
</dbReference>
<keyword evidence="3" id="KW-0456">Lyase</keyword>
<dbReference type="Proteomes" id="UP000265618">
    <property type="component" value="Unassembled WGS sequence"/>
</dbReference>
<dbReference type="PANTHER" id="PTHR48078:SF19">
    <property type="entry name" value="ACT DOMAIN-CONTAINING PROTEIN"/>
    <property type="match status" value="1"/>
</dbReference>
<name>A0A9K3CPV6_9EUKA</name>
<gene>
    <name evidence="6" type="ORF">KIPB_000917</name>
</gene>
<dbReference type="InterPro" id="IPR036052">
    <property type="entry name" value="TrpB-like_PALP_sf"/>
</dbReference>
<reference evidence="6 7" key="1">
    <citation type="journal article" date="2018" name="PLoS ONE">
        <title>The draft genome of Kipferlia bialata reveals reductive genome evolution in fornicate parasites.</title>
        <authorList>
            <person name="Tanifuji G."/>
            <person name="Takabayashi S."/>
            <person name="Kume K."/>
            <person name="Takagi M."/>
            <person name="Nakayama T."/>
            <person name="Kamikawa R."/>
            <person name="Inagaki Y."/>
            <person name="Hashimoto T."/>
        </authorList>
    </citation>
    <scope>NUCLEOTIDE SEQUENCE [LARGE SCALE GENOMIC DNA]</scope>
    <source>
        <strain evidence="6">NY0173</strain>
    </source>
</reference>
<evidence type="ECO:0000313" key="6">
    <source>
        <dbReference type="EMBL" id="GIQ80165.1"/>
    </source>
</evidence>